<dbReference type="STRING" id="227084.SAMN05421855_102780"/>
<feature type="chain" id="PRO_5011614669" description="Penicillin-binding protein" evidence="1">
    <location>
        <begin position="20"/>
        <end position="339"/>
    </location>
</feature>
<dbReference type="NCBIfam" id="NF033711">
    <property type="entry name" value="T9SS_PorQ"/>
    <property type="match status" value="1"/>
</dbReference>
<sequence>MNQKVLFLFISLITTTLMAQVGGRTTYQFLNLVNSPRQAALGGKIITNYDYDPTQALFNPASINPEMDNQLSLNYNNYIGDVSYGSAAYAYLWDRRTQVLHTGITYVNYGKFAGYDEGGNATDTFSGSEVALSVGHARNIAFTNFHVGGNLKFISSHLESYSSFGVALDIGVMYVYEDWDLNISGVARNVGTQLTPYDTQLEKLPFELIFGVSQTLQNIPIRWHFTLENMQQWNVAFANPNRSLIDLEGNETEERINFIDNAFRHMVLGIEIFPESGFNLRLGYNIRRAEELRIIERRAFAGLSAGFSVKFNYLRLSYSYSKYSTAASSSYFGLNINLQ</sequence>
<reference evidence="2 3" key="1">
    <citation type="submission" date="2016-10" db="EMBL/GenBank/DDBJ databases">
        <authorList>
            <person name="de Groot N.N."/>
        </authorList>
    </citation>
    <scope>NUCLEOTIDE SEQUENCE [LARGE SCALE GENOMIC DNA]</scope>
    <source>
        <strain evidence="2 3">DSM 16195</strain>
    </source>
</reference>
<dbReference type="OrthoDB" id="9809953at2"/>
<keyword evidence="1" id="KW-0732">Signal</keyword>
<name>A0A1G7FU25_9FLAO</name>
<feature type="signal peptide" evidence="1">
    <location>
        <begin position="1"/>
        <end position="19"/>
    </location>
</feature>
<keyword evidence="3" id="KW-1185">Reference proteome</keyword>
<evidence type="ECO:0000256" key="1">
    <source>
        <dbReference type="SAM" id="SignalP"/>
    </source>
</evidence>
<accession>A0A1G7FU25</accession>
<dbReference type="Proteomes" id="UP000199321">
    <property type="component" value="Unassembled WGS sequence"/>
</dbReference>
<dbReference type="EMBL" id="FNBA01000002">
    <property type="protein sequence ID" value="SDE79408.1"/>
    <property type="molecule type" value="Genomic_DNA"/>
</dbReference>
<dbReference type="AlphaFoldDB" id="A0A1G7FU25"/>
<evidence type="ECO:0000313" key="2">
    <source>
        <dbReference type="EMBL" id="SDE79408.1"/>
    </source>
</evidence>
<proteinExistence type="predicted"/>
<protein>
    <recommendedName>
        <fullName evidence="4">Penicillin-binding protein</fullName>
    </recommendedName>
</protein>
<dbReference type="NCBIfam" id="NF033709">
    <property type="entry name" value="PorV_fam"/>
    <property type="match status" value="1"/>
</dbReference>
<gene>
    <name evidence="2" type="ORF">SAMN05421855_102780</name>
</gene>
<dbReference type="RefSeq" id="WP_093143726.1">
    <property type="nucleotide sequence ID" value="NZ_BMWO01000010.1"/>
</dbReference>
<evidence type="ECO:0008006" key="4">
    <source>
        <dbReference type="Google" id="ProtNLM"/>
    </source>
</evidence>
<evidence type="ECO:0000313" key="3">
    <source>
        <dbReference type="Proteomes" id="UP000199321"/>
    </source>
</evidence>
<organism evidence="2 3">
    <name type="scientific">Ulvibacter litoralis</name>
    <dbReference type="NCBI Taxonomy" id="227084"/>
    <lineage>
        <taxon>Bacteria</taxon>
        <taxon>Pseudomonadati</taxon>
        <taxon>Bacteroidota</taxon>
        <taxon>Flavobacteriia</taxon>
        <taxon>Flavobacteriales</taxon>
        <taxon>Flavobacteriaceae</taxon>
        <taxon>Ulvibacter</taxon>
    </lineage>
</organism>